<reference evidence="6" key="1">
    <citation type="journal article" date="2019" name="Int. J. Syst. Evol. Microbiol.">
        <title>The Global Catalogue of Microorganisms (GCM) 10K type strain sequencing project: providing services to taxonomists for standard genome sequencing and annotation.</title>
        <authorList>
            <consortium name="The Broad Institute Genomics Platform"/>
            <consortium name="The Broad Institute Genome Sequencing Center for Infectious Disease"/>
            <person name="Wu L."/>
            <person name="Ma J."/>
        </authorList>
    </citation>
    <scope>NUCLEOTIDE SEQUENCE [LARGE SCALE GENOMIC DNA]</scope>
    <source>
        <strain evidence="6">JCM 19125</strain>
    </source>
</reference>
<evidence type="ECO:0000313" key="5">
    <source>
        <dbReference type="EMBL" id="GAA4889744.1"/>
    </source>
</evidence>
<evidence type="ECO:0000256" key="3">
    <source>
        <dbReference type="HAMAP-Rule" id="MF_01241"/>
    </source>
</evidence>
<dbReference type="CDD" id="cd01399">
    <property type="entry name" value="GlcN6P_deaminase"/>
    <property type="match status" value="1"/>
</dbReference>
<dbReference type="Gene3D" id="3.40.50.1360">
    <property type="match status" value="1"/>
</dbReference>
<feature type="domain" description="Glucosamine/galactosamine-6-phosphate isomerase" evidence="4">
    <location>
        <begin position="11"/>
        <end position="224"/>
    </location>
</feature>
<dbReference type="InterPro" id="IPR018321">
    <property type="entry name" value="Glucosamine6P_isomerase_CS"/>
</dbReference>
<dbReference type="PANTHER" id="PTHR11280">
    <property type="entry name" value="GLUCOSAMINE-6-PHOSPHATE ISOMERASE"/>
    <property type="match status" value="1"/>
</dbReference>
<dbReference type="EMBL" id="BAABLV010000005">
    <property type="protein sequence ID" value="GAA4889744.1"/>
    <property type="molecule type" value="Genomic_DNA"/>
</dbReference>
<comment type="similarity">
    <text evidence="3">Belongs to the glucosamine/galactosamine-6-phosphate isomerase family. NagB subfamily.</text>
</comment>
<dbReference type="SUPFAM" id="SSF100950">
    <property type="entry name" value="NagB/RpiA/CoA transferase-like"/>
    <property type="match status" value="1"/>
</dbReference>
<dbReference type="Proteomes" id="UP001501521">
    <property type="component" value="Unassembled WGS sequence"/>
</dbReference>
<comment type="catalytic activity">
    <reaction evidence="3">
        <text>alpha-D-glucosamine 6-phosphate + H2O = beta-D-fructose 6-phosphate + NH4(+)</text>
        <dbReference type="Rhea" id="RHEA:12172"/>
        <dbReference type="ChEBI" id="CHEBI:15377"/>
        <dbReference type="ChEBI" id="CHEBI:28938"/>
        <dbReference type="ChEBI" id="CHEBI:57634"/>
        <dbReference type="ChEBI" id="CHEBI:75989"/>
        <dbReference type="EC" id="3.5.99.6"/>
    </reaction>
</comment>
<proteinExistence type="inferred from homology"/>
<dbReference type="InterPro" id="IPR004547">
    <property type="entry name" value="Glucosamine6P_isomerase"/>
</dbReference>
<dbReference type="HAMAP" id="MF_01241">
    <property type="entry name" value="GlcN6P_deamin"/>
    <property type="match status" value="1"/>
</dbReference>
<feature type="active site" description="Proton acceptor; for ring-opening step" evidence="3">
    <location>
        <position position="138"/>
    </location>
</feature>
<evidence type="ECO:0000259" key="4">
    <source>
        <dbReference type="Pfam" id="PF01182"/>
    </source>
</evidence>
<dbReference type="RefSeq" id="WP_345577849.1">
    <property type="nucleotide sequence ID" value="NZ_BAABLV010000005.1"/>
</dbReference>
<feature type="active site" description="Proton acceptor; for enolization step" evidence="3">
    <location>
        <position position="67"/>
    </location>
</feature>
<organism evidence="5 6">
    <name type="scientific">Tessaracoccus lubricantis</name>
    <dbReference type="NCBI Taxonomy" id="545543"/>
    <lineage>
        <taxon>Bacteria</taxon>
        <taxon>Bacillati</taxon>
        <taxon>Actinomycetota</taxon>
        <taxon>Actinomycetes</taxon>
        <taxon>Propionibacteriales</taxon>
        <taxon>Propionibacteriaceae</taxon>
        <taxon>Tessaracoccus</taxon>
    </lineage>
</organism>
<dbReference type="PANTHER" id="PTHR11280:SF5">
    <property type="entry name" value="GLUCOSAMINE-6-PHOSPHATE ISOMERASE"/>
    <property type="match status" value="1"/>
</dbReference>
<dbReference type="InterPro" id="IPR037171">
    <property type="entry name" value="NagB/RpiA_transferase-like"/>
</dbReference>
<comment type="caution">
    <text evidence="5">The sequence shown here is derived from an EMBL/GenBank/DDBJ whole genome shotgun (WGS) entry which is preliminary data.</text>
</comment>
<evidence type="ECO:0000256" key="1">
    <source>
        <dbReference type="ARBA" id="ARBA00022801"/>
    </source>
</evidence>
<comment type="pathway">
    <text evidence="3">Amino-sugar metabolism; N-acetylneuraminate degradation; D-fructose 6-phosphate from N-acetylneuraminate: step 5/5.</text>
</comment>
<keyword evidence="2 3" id="KW-0119">Carbohydrate metabolism</keyword>
<protein>
    <recommendedName>
        <fullName evidence="3">Glucosamine-6-phosphate deaminase</fullName>
        <ecNumber evidence="3">3.5.99.6</ecNumber>
    </recommendedName>
    <alternativeName>
        <fullName evidence="3">GlcN6P deaminase</fullName>
        <shortName evidence="3">GNPDA</shortName>
    </alternativeName>
    <alternativeName>
        <fullName evidence="3">Glucosamine-6-phosphate isomerase</fullName>
    </alternativeName>
</protein>
<gene>
    <name evidence="3 5" type="primary">nagB</name>
    <name evidence="5" type="ORF">GCM10025789_02730</name>
</gene>
<comment type="function">
    <text evidence="3">Catalyzes the reversible isomerization-deamination of glucosamine 6-phosphate (GlcN6P) to form fructose 6-phosphate (Fru6P) and ammonium ion.</text>
</comment>
<dbReference type="PROSITE" id="PS01161">
    <property type="entry name" value="GLC_GALNAC_ISOMERASE"/>
    <property type="match status" value="1"/>
</dbReference>
<dbReference type="Pfam" id="PF01182">
    <property type="entry name" value="Glucosamine_iso"/>
    <property type="match status" value="1"/>
</dbReference>
<dbReference type="NCBIfam" id="NF001684">
    <property type="entry name" value="PRK00443.1-4"/>
    <property type="match status" value="1"/>
</dbReference>
<evidence type="ECO:0000313" key="6">
    <source>
        <dbReference type="Proteomes" id="UP001501521"/>
    </source>
</evidence>
<comment type="caution">
    <text evidence="3">Lacks conserved residue(s) required for the propagation of feature annotation.</text>
</comment>
<sequence length="261" mass="27892">MEVIIVGNADQVGQVAADKVIENLEGVATPVLGLATGSSPLSLYAELSRRAKEGIVDFSHGLGFALDEYVGIDPAHPESYRNVIHRTVVEPLGMDPDRVRVPNGFAEDLQAAADEYDDAIEAAGGVDVQILGIGSNGHIGFNEPFSSFSSRTRVEILTTQTREDNARFFNSIDEVPTHCMTQGLGTIMDSRVAVLVATGEHKADAVAAMVEGPVANVMPASILQFHPNCIVIVDEAAASKLQYAEQFKAQYALKQQLTGRA</sequence>
<keyword evidence="1 3" id="KW-0378">Hydrolase</keyword>
<feature type="active site" description="For ring-opening step" evidence="3">
    <location>
        <position position="143"/>
    </location>
</feature>
<feature type="active site" description="For ring-opening step" evidence="3">
    <location>
        <position position="136"/>
    </location>
</feature>
<keyword evidence="6" id="KW-1185">Reference proteome</keyword>
<dbReference type="EC" id="3.5.99.6" evidence="3"/>
<dbReference type="NCBIfam" id="TIGR00502">
    <property type="entry name" value="nagB"/>
    <property type="match status" value="1"/>
</dbReference>
<dbReference type="InterPro" id="IPR006148">
    <property type="entry name" value="Glc/Gal-6P_isomerase"/>
</dbReference>
<name>A0ABP9F0R9_9ACTN</name>
<accession>A0ABP9F0R9</accession>
<evidence type="ECO:0000256" key="2">
    <source>
        <dbReference type="ARBA" id="ARBA00023277"/>
    </source>
</evidence>